<reference evidence="1 2" key="1">
    <citation type="journal article" date="2014" name="Appl. Environ. Microbiol.">
        <title>Elucidation of insertion elements encoded on plasmids and in vitro construction of shuttle vectors from the toxic cyanobacterium Planktothrix.</title>
        <authorList>
            <person name="Christiansen G."/>
            <person name="Goesmann A."/>
            <person name="Kurmayer R."/>
        </authorList>
    </citation>
    <scope>NUCLEOTIDE SEQUENCE [LARGE SCALE GENOMIC DNA]</scope>
    <source>
        <strain evidence="1 2">NIVA-CYA 126/8</strain>
    </source>
</reference>
<dbReference type="Proteomes" id="UP000027395">
    <property type="component" value="Chromosome"/>
</dbReference>
<dbReference type="HOGENOM" id="CLU_3102045_0_0_3"/>
<dbReference type="PATRIC" id="fig|388467.6.peg.4127"/>
<evidence type="ECO:0000313" key="2">
    <source>
        <dbReference type="Proteomes" id="UP000027395"/>
    </source>
</evidence>
<dbReference type="RefSeq" id="WP_167541241.1">
    <property type="nucleotide sequence ID" value="NZ_CM002803.1"/>
</dbReference>
<keyword evidence="2" id="KW-1185">Reference proteome</keyword>
<name>A0A073CXZ6_PLAA1</name>
<dbReference type="AlphaFoldDB" id="A0A073CXZ6"/>
<dbReference type="GeneID" id="77290236"/>
<sequence>MLTVDCSPIPAKIKSVPFCVEKRLVIAMDVLEIKREIELLSEHLGKTQDYL</sequence>
<organism evidence="1 2">
    <name type="scientific">Planktothrix agardhii (strain NIVA-CYA 126/8)</name>
    <dbReference type="NCBI Taxonomy" id="388467"/>
    <lineage>
        <taxon>Bacteria</taxon>
        <taxon>Bacillati</taxon>
        <taxon>Cyanobacteriota</taxon>
        <taxon>Cyanophyceae</taxon>
        <taxon>Oscillatoriophycideae</taxon>
        <taxon>Oscillatoriales</taxon>
        <taxon>Microcoleaceae</taxon>
        <taxon>Planktothrix</taxon>
    </lineage>
</organism>
<evidence type="ECO:0000313" key="1">
    <source>
        <dbReference type="EMBL" id="KEI68880.1"/>
    </source>
</evidence>
<dbReference type="STRING" id="388467.A19Y_4189"/>
<proteinExistence type="predicted"/>
<protein>
    <submittedName>
        <fullName evidence="1">Uncharacterized protein</fullName>
    </submittedName>
</protein>
<gene>
    <name evidence="1" type="ORF">A19Y_4189</name>
</gene>
<accession>A0A073CXZ6</accession>
<dbReference type="EMBL" id="CM002803">
    <property type="protein sequence ID" value="KEI68880.1"/>
    <property type="molecule type" value="Genomic_DNA"/>
</dbReference>